<accession>S4YCQ7</accession>
<dbReference type="Proteomes" id="UP000014803">
    <property type="component" value="Chromosome"/>
</dbReference>
<name>S4YCQ7_SORCE</name>
<dbReference type="KEGG" id="scu:SCE1572_42525"/>
<evidence type="ECO:0000313" key="3">
    <source>
        <dbReference type="Proteomes" id="UP000014803"/>
    </source>
</evidence>
<dbReference type="HOGENOM" id="CLU_2195216_0_0_7"/>
<feature type="compositionally biased region" description="Polar residues" evidence="1">
    <location>
        <begin position="79"/>
        <end position="99"/>
    </location>
</feature>
<proteinExistence type="predicted"/>
<evidence type="ECO:0000256" key="1">
    <source>
        <dbReference type="SAM" id="MobiDB-lite"/>
    </source>
</evidence>
<sequence length="108" mass="11073">MRLEQGDVLGAVPAARAGARLAALVGGGRDLACAATSRSRSPGVLPCTFRRARRTARGFASTPIAARPASRASTRTVPLPQNGSSTRSPRLESASTSRRAVSGCIRAG</sequence>
<feature type="compositionally biased region" description="Low complexity" evidence="1">
    <location>
        <begin position="58"/>
        <end position="76"/>
    </location>
</feature>
<reference evidence="2 3" key="1">
    <citation type="journal article" date="2013" name="Sci. Rep.">
        <title>Extraordinary expansion of a Sorangium cellulosum genome from an alkaline milieu.</title>
        <authorList>
            <person name="Han K."/>
            <person name="Li Z.F."/>
            <person name="Peng R."/>
            <person name="Zhu L.P."/>
            <person name="Zhou T."/>
            <person name="Wang L.G."/>
            <person name="Li S.G."/>
            <person name="Zhang X.B."/>
            <person name="Hu W."/>
            <person name="Wu Z.H."/>
            <person name="Qin N."/>
            <person name="Li Y.Z."/>
        </authorList>
    </citation>
    <scope>NUCLEOTIDE SEQUENCE [LARGE SCALE GENOMIC DNA]</scope>
    <source>
        <strain evidence="2 3">So0157-2</strain>
    </source>
</reference>
<organism evidence="2 3">
    <name type="scientific">Sorangium cellulosum So0157-2</name>
    <dbReference type="NCBI Taxonomy" id="1254432"/>
    <lineage>
        <taxon>Bacteria</taxon>
        <taxon>Pseudomonadati</taxon>
        <taxon>Myxococcota</taxon>
        <taxon>Polyangia</taxon>
        <taxon>Polyangiales</taxon>
        <taxon>Polyangiaceae</taxon>
        <taxon>Sorangium</taxon>
    </lineage>
</organism>
<dbReference type="PATRIC" id="fig|1254432.3.peg.9614"/>
<protein>
    <submittedName>
        <fullName evidence="2">Uncharacterized protein</fullName>
    </submittedName>
</protein>
<feature type="region of interest" description="Disordered" evidence="1">
    <location>
        <begin position="58"/>
        <end position="108"/>
    </location>
</feature>
<gene>
    <name evidence="2" type="ORF">SCE1572_42525</name>
</gene>
<dbReference type="STRING" id="1254432.SCE1572_42525"/>
<dbReference type="EMBL" id="CP003969">
    <property type="protein sequence ID" value="AGP40598.1"/>
    <property type="molecule type" value="Genomic_DNA"/>
</dbReference>
<evidence type="ECO:0000313" key="2">
    <source>
        <dbReference type="EMBL" id="AGP40598.1"/>
    </source>
</evidence>
<dbReference type="AlphaFoldDB" id="S4YCQ7"/>